<accession>A0A7X8TKE7</accession>
<protein>
    <submittedName>
        <fullName evidence="1">Uncharacterized protein</fullName>
    </submittedName>
</protein>
<sequence length="144" mass="16106">MKLFSRRRRVKQARAKQIQKDLGEGLWRQAHDRYVRGLDRYHQIVEGVSDDEVYNRLVLIGNDLADQLPRVYAICRDAHAQFPAVEMQVPAGASAIHSGLSRAANHLATTAEAAAMVRLQHGEIEAVLHRAQQVLDCLATAETD</sequence>
<dbReference type="EMBL" id="JABAHY010000009">
    <property type="protein sequence ID" value="NLS10416.1"/>
    <property type="molecule type" value="Genomic_DNA"/>
</dbReference>
<evidence type="ECO:0000313" key="2">
    <source>
        <dbReference type="Proteomes" id="UP000523139"/>
    </source>
</evidence>
<dbReference type="Proteomes" id="UP000523139">
    <property type="component" value="Unassembled WGS sequence"/>
</dbReference>
<keyword evidence="2" id="KW-1185">Reference proteome</keyword>
<dbReference type="AlphaFoldDB" id="A0A7X8TKE7"/>
<gene>
    <name evidence="1" type="ORF">HGQ17_10520</name>
</gene>
<dbReference type="RefSeq" id="WP_168887894.1">
    <property type="nucleotide sequence ID" value="NZ_JABAHY010000009.1"/>
</dbReference>
<name>A0A7X8TKE7_9MICC</name>
<organism evidence="1 2">
    <name type="scientific">Nesterenkonia sedimenti</name>
    <dbReference type="NCBI Taxonomy" id="1463632"/>
    <lineage>
        <taxon>Bacteria</taxon>
        <taxon>Bacillati</taxon>
        <taxon>Actinomycetota</taxon>
        <taxon>Actinomycetes</taxon>
        <taxon>Micrococcales</taxon>
        <taxon>Micrococcaceae</taxon>
        <taxon>Nesterenkonia</taxon>
    </lineage>
</organism>
<evidence type="ECO:0000313" key="1">
    <source>
        <dbReference type="EMBL" id="NLS10416.1"/>
    </source>
</evidence>
<reference evidence="1 2" key="1">
    <citation type="submission" date="2020-04" db="EMBL/GenBank/DDBJ databases">
        <title>Nesterenkonia sp. nov., isolated from marine sediment.</title>
        <authorList>
            <person name="Zhang G."/>
        </authorList>
    </citation>
    <scope>NUCLEOTIDE SEQUENCE [LARGE SCALE GENOMIC DNA]</scope>
    <source>
        <strain evidence="1 2">MY13</strain>
    </source>
</reference>
<comment type="caution">
    <text evidence="1">The sequence shown here is derived from an EMBL/GenBank/DDBJ whole genome shotgun (WGS) entry which is preliminary data.</text>
</comment>
<proteinExistence type="predicted"/>